<proteinExistence type="predicted"/>
<dbReference type="GO" id="GO:0034066">
    <property type="term" value="C:Ric1-Rgp1 guanyl-nucleotide exchange factor complex"/>
    <property type="evidence" value="ECO:0007669"/>
    <property type="project" value="InterPro"/>
</dbReference>
<dbReference type="GO" id="GO:0006886">
    <property type="term" value="P:intracellular protein transport"/>
    <property type="evidence" value="ECO:0007669"/>
    <property type="project" value="InterPro"/>
</dbReference>
<dbReference type="GO" id="GO:0042147">
    <property type="term" value="P:retrograde transport, endosome to Golgi"/>
    <property type="evidence" value="ECO:0007669"/>
    <property type="project" value="TreeGrafter"/>
</dbReference>
<dbReference type="GO" id="GO:0000139">
    <property type="term" value="C:Golgi membrane"/>
    <property type="evidence" value="ECO:0007669"/>
    <property type="project" value="TreeGrafter"/>
</dbReference>
<protein>
    <submittedName>
        <fullName evidence="1">Uncharacterized protein</fullName>
    </submittedName>
</protein>
<name>A0A7J7HJL6_CAMSI</name>
<reference evidence="1 2" key="2">
    <citation type="submission" date="2020-07" db="EMBL/GenBank/DDBJ databases">
        <title>Genome assembly of wild tea tree DASZ reveals pedigree and selection history of tea varieties.</title>
        <authorList>
            <person name="Zhang W."/>
        </authorList>
    </citation>
    <scope>NUCLEOTIDE SEQUENCE [LARGE SCALE GENOMIC DNA]</scope>
    <source>
        <strain evidence="2">cv. G240</strain>
        <tissue evidence="1">Leaf</tissue>
    </source>
</reference>
<gene>
    <name evidence="1" type="ORF">HYC85_011034</name>
</gene>
<accession>A0A7J7HJL6</accession>
<dbReference type="AlphaFoldDB" id="A0A7J7HJL6"/>
<dbReference type="InterPro" id="IPR040096">
    <property type="entry name" value="Ric1"/>
</dbReference>
<dbReference type="PANTHER" id="PTHR22746:SF10">
    <property type="entry name" value="GUANINE NUCLEOTIDE EXCHANGE FACTOR SUBUNIT RIC1"/>
    <property type="match status" value="1"/>
</dbReference>
<dbReference type="PANTHER" id="PTHR22746">
    <property type="entry name" value="RAB6A-GEF COMPLEX PARTNER PROTEIN 1"/>
    <property type="match status" value="1"/>
</dbReference>
<dbReference type="Proteomes" id="UP000593564">
    <property type="component" value="Unassembled WGS sequence"/>
</dbReference>
<evidence type="ECO:0000313" key="1">
    <source>
        <dbReference type="EMBL" id="KAF5953090.1"/>
    </source>
</evidence>
<evidence type="ECO:0000313" key="2">
    <source>
        <dbReference type="Proteomes" id="UP000593564"/>
    </source>
</evidence>
<sequence>MARFKYEKTAADVGYELRFYPRYHLDQSSLLCRKPLLAKPMVMDVYQDYLLVTYRPFDVHIFHVKLSGELTPSSSLDLQLSTVRELSIMTAKSHPTAMRFILDQLSREHVSKNQISTPSDLLGKEPVRANGELSLLDLDDGRERELTDSDELFWVTCGQSEEKTNLIEEVSWLDYGHRGMQCSLLFYSSDASLQVWYPSLGVDPFKQEDFLQLDPELEFDREVYPLGLLPNAGVVVGCLSNASSRDGTGQQLAMYL</sequence>
<keyword evidence="2" id="KW-1185">Reference proteome</keyword>
<dbReference type="EMBL" id="JACBKZ010000004">
    <property type="protein sequence ID" value="KAF5953090.1"/>
    <property type="molecule type" value="Genomic_DNA"/>
</dbReference>
<organism evidence="1 2">
    <name type="scientific">Camellia sinensis</name>
    <name type="common">Tea plant</name>
    <name type="synonym">Thea sinensis</name>
    <dbReference type="NCBI Taxonomy" id="4442"/>
    <lineage>
        <taxon>Eukaryota</taxon>
        <taxon>Viridiplantae</taxon>
        <taxon>Streptophyta</taxon>
        <taxon>Embryophyta</taxon>
        <taxon>Tracheophyta</taxon>
        <taxon>Spermatophyta</taxon>
        <taxon>Magnoliopsida</taxon>
        <taxon>eudicotyledons</taxon>
        <taxon>Gunneridae</taxon>
        <taxon>Pentapetalae</taxon>
        <taxon>asterids</taxon>
        <taxon>Ericales</taxon>
        <taxon>Theaceae</taxon>
        <taxon>Camellia</taxon>
    </lineage>
</organism>
<comment type="caution">
    <text evidence="1">The sequence shown here is derived from an EMBL/GenBank/DDBJ whole genome shotgun (WGS) entry which is preliminary data.</text>
</comment>
<reference evidence="2" key="1">
    <citation type="journal article" date="2020" name="Nat. Commun.">
        <title>Genome assembly of wild tea tree DASZ reveals pedigree and selection history of tea varieties.</title>
        <authorList>
            <person name="Zhang W."/>
            <person name="Zhang Y."/>
            <person name="Qiu H."/>
            <person name="Guo Y."/>
            <person name="Wan H."/>
            <person name="Zhang X."/>
            <person name="Scossa F."/>
            <person name="Alseekh S."/>
            <person name="Zhang Q."/>
            <person name="Wang P."/>
            <person name="Xu L."/>
            <person name="Schmidt M.H."/>
            <person name="Jia X."/>
            <person name="Li D."/>
            <person name="Zhu A."/>
            <person name="Guo F."/>
            <person name="Chen W."/>
            <person name="Ni D."/>
            <person name="Usadel B."/>
            <person name="Fernie A.R."/>
            <person name="Wen W."/>
        </authorList>
    </citation>
    <scope>NUCLEOTIDE SEQUENCE [LARGE SCALE GENOMIC DNA]</scope>
    <source>
        <strain evidence="2">cv. G240</strain>
    </source>
</reference>
<dbReference type="GO" id="GO:0005829">
    <property type="term" value="C:cytosol"/>
    <property type="evidence" value="ECO:0007669"/>
    <property type="project" value="TreeGrafter"/>
</dbReference>